<dbReference type="OMA" id="NICHEPS"/>
<keyword evidence="4 5" id="KW-0408">Iron</keyword>
<reference evidence="8" key="1">
    <citation type="submission" date="2022-11" db="UniProtKB">
        <authorList>
            <consortium name="EnsemblMetazoa"/>
        </authorList>
    </citation>
    <scope>IDENTIFICATION</scope>
</reference>
<dbReference type="GO" id="GO:0005634">
    <property type="term" value="C:nucleus"/>
    <property type="evidence" value="ECO:0007669"/>
    <property type="project" value="TreeGrafter"/>
</dbReference>
<evidence type="ECO:0000256" key="3">
    <source>
        <dbReference type="ARBA" id="ARBA00023002"/>
    </source>
</evidence>
<feature type="region of interest" description="Disordered" evidence="6">
    <location>
        <begin position="299"/>
        <end position="344"/>
    </location>
</feature>
<feature type="binding site" evidence="5">
    <location>
        <position position="271"/>
    </location>
    <ligand>
        <name>Fe cation</name>
        <dbReference type="ChEBI" id="CHEBI:24875"/>
        <note>catalytic</note>
    </ligand>
</feature>
<evidence type="ECO:0000259" key="7">
    <source>
        <dbReference type="Pfam" id="PF13532"/>
    </source>
</evidence>
<dbReference type="EnsemblMetazoa" id="XM_038216769.1">
    <property type="protein sequence ID" value="XP_038072697.1"/>
    <property type="gene ID" value="LOC119741098"/>
</dbReference>
<feature type="binding site" evidence="5">
    <location>
        <position position="217"/>
    </location>
    <ligand>
        <name>Fe cation</name>
        <dbReference type="ChEBI" id="CHEBI:24875"/>
        <note>catalytic</note>
    </ligand>
</feature>
<dbReference type="Proteomes" id="UP000887568">
    <property type="component" value="Unplaced"/>
</dbReference>
<accession>A0A914BB83</accession>
<dbReference type="GO" id="GO:0035516">
    <property type="term" value="F:broad specificity oxidative DNA demethylase activity"/>
    <property type="evidence" value="ECO:0007669"/>
    <property type="project" value="TreeGrafter"/>
</dbReference>
<evidence type="ECO:0000313" key="9">
    <source>
        <dbReference type="Proteomes" id="UP000887568"/>
    </source>
</evidence>
<dbReference type="PANTHER" id="PTHR16557:SF2">
    <property type="entry name" value="NUCLEIC ACID DIOXYGENASE ALKBH1"/>
    <property type="match status" value="1"/>
</dbReference>
<dbReference type="Gene3D" id="2.60.120.590">
    <property type="entry name" value="Alpha-ketoglutarate-dependent dioxygenase AlkB-like"/>
    <property type="match status" value="1"/>
</dbReference>
<dbReference type="PANTHER" id="PTHR16557">
    <property type="entry name" value="ALKYLATED DNA REPAIR PROTEIN ALKB-RELATED"/>
    <property type="match status" value="1"/>
</dbReference>
<evidence type="ECO:0000256" key="1">
    <source>
        <dbReference type="ARBA" id="ARBA00022723"/>
    </source>
</evidence>
<feature type="domain" description="Alpha-ketoglutarate-dependent dioxygenase AlkB-like" evidence="7">
    <location>
        <begin position="89"/>
        <end position="278"/>
    </location>
</feature>
<feature type="binding site" evidence="5">
    <location>
        <position position="215"/>
    </location>
    <ligand>
        <name>Fe cation</name>
        <dbReference type="ChEBI" id="CHEBI:24875"/>
        <note>catalytic</note>
    </ligand>
</feature>
<dbReference type="AlphaFoldDB" id="A0A914BB83"/>
<evidence type="ECO:0000256" key="6">
    <source>
        <dbReference type="SAM" id="MobiDB-lite"/>
    </source>
</evidence>
<dbReference type="GO" id="GO:0005737">
    <property type="term" value="C:cytoplasm"/>
    <property type="evidence" value="ECO:0007669"/>
    <property type="project" value="TreeGrafter"/>
</dbReference>
<sequence>MAAPMKHSDMSVPNENNHENDKFRVQFKRYKRRKPPPDLSEVIDFWDSVLVSQNHPKVTCQLCAMTSATKLGLKPVDQWRCFTLQGAPGFVYIENPFRPGYQHYWIKRCLQDYPNKPNVCNLDSHHSIRGGLSLWDDDSDAQSKKKSLMDQLRWVTLGYHYDWTAKLYHPHNRTPFPGDLADLSAFVASVMGFPAFRSQAGIVSYYHSNSTLGGHTDHSEFDFTAPIISYSFGHSAIFLLGGKTKETSPLAMYLHSGDIIFMGGQSRLAYHAVPRILIPEGSMKLPSCLDRVEDSEPLGSSCKSASEPTGCCDIPRPSQDTTDSLSLSGNKNHTSAPVPPFSSCDTEISKEDSNMHERTETSKAYDSSFRFDTGDDALDAFESSLKSGEGTCGKHSPRCAAQGLVDSDYTVIHETMRSLQDPQAWERFAKFMSNTRINISVRQVTGPGRDFPSETVNICHEPSICTHSDLSGSKRKAEQLDQG</sequence>
<dbReference type="GO" id="GO:0008198">
    <property type="term" value="F:ferrous iron binding"/>
    <property type="evidence" value="ECO:0007669"/>
    <property type="project" value="TreeGrafter"/>
</dbReference>
<evidence type="ECO:0000256" key="4">
    <source>
        <dbReference type="ARBA" id="ARBA00023004"/>
    </source>
</evidence>
<evidence type="ECO:0000256" key="2">
    <source>
        <dbReference type="ARBA" id="ARBA00022964"/>
    </source>
</evidence>
<dbReference type="InterPro" id="IPR004574">
    <property type="entry name" value="Alkb"/>
</dbReference>
<dbReference type="GO" id="GO:0035513">
    <property type="term" value="P:oxidative RNA demethylation"/>
    <property type="evidence" value="ECO:0007669"/>
    <property type="project" value="TreeGrafter"/>
</dbReference>
<proteinExistence type="predicted"/>
<dbReference type="InterPro" id="IPR027450">
    <property type="entry name" value="AlkB-like"/>
</dbReference>
<organism evidence="8 9">
    <name type="scientific">Patiria miniata</name>
    <name type="common">Bat star</name>
    <name type="synonym">Asterina miniata</name>
    <dbReference type="NCBI Taxonomy" id="46514"/>
    <lineage>
        <taxon>Eukaryota</taxon>
        <taxon>Metazoa</taxon>
        <taxon>Echinodermata</taxon>
        <taxon>Eleutherozoa</taxon>
        <taxon>Asterozoa</taxon>
        <taxon>Asteroidea</taxon>
        <taxon>Valvatacea</taxon>
        <taxon>Valvatida</taxon>
        <taxon>Asterinidae</taxon>
        <taxon>Patiria</taxon>
    </lineage>
</organism>
<dbReference type="Pfam" id="PF13532">
    <property type="entry name" value="2OG-FeII_Oxy_2"/>
    <property type="match status" value="1"/>
</dbReference>
<evidence type="ECO:0000313" key="8">
    <source>
        <dbReference type="EnsemblMetazoa" id="XP_038072697.1"/>
    </source>
</evidence>
<feature type="compositionally biased region" description="Polar residues" evidence="6">
    <location>
        <begin position="318"/>
        <end position="335"/>
    </location>
</feature>
<dbReference type="InterPro" id="IPR037151">
    <property type="entry name" value="AlkB-like_sf"/>
</dbReference>
<dbReference type="RefSeq" id="XP_038072697.1">
    <property type="nucleotide sequence ID" value="XM_038216769.1"/>
</dbReference>
<name>A0A914BB83_PATMI</name>
<comment type="cofactor">
    <cofactor evidence="5">
        <name>Fe(2+)</name>
        <dbReference type="ChEBI" id="CHEBI:29033"/>
    </cofactor>
    <text evidence="5">Binds 1 Fe(2+) ion per subunit.</text>
</comment>
<keyword evidence="2" id="KW-0223">Dioxygenase</keyword>
<dbReference type="GeneID" id="119741098"/>
<evidence type="ECO:0000256" key="5">
    <source>
        <dbReference type="PIRSR" id="PIRSR604574-2"/>
    </source>
</evidence>
<keyword evidence="9" id="KW-1185">Reference proteome</keyword>
<protein>
    <recommendedName>
        <fullName evidence="7">Alpha-ketoglutarate-dependent dioxygenase AlkB-like domain-containing protein</fullName>
    </recommendedName>
</protein>
<dbReference type="GO" id="GO:0035515">
    <property type="term" value="F:oxidative RNA demethylase activity"/>
    <property type="evidence" value="ECO:0007669"/>
    <property type="project" value="TreeGrafter"/>
</dbReference>
<keyword evidence="1 5" id="KW-0479">Metal-binding</keyword>
<dbReference type="SUPFAM" id="SSF51197">
    <property type="entry name" value="Clavaminate synthase-like"/>
    <property type="match status" value="1"/>
</dbReference>
<dbReference type="OrthoDB" id="6614653at2759"/>
<keyword evidence="3" id="KW-0560">Oxidoreductase</keyword>